<dbReference type="EMBL" id="LGAV01000002">
    <property type="protein sequence ID" value="KOS15717.1"/>
    <property type="molecule type" value="Genomic_DNA"/>
</dbReference>
<dbReference type="GeneID" id="28728554"/>
<evidence type="ECO:0000313" key="3">
    <source>
        <dbReference type="Proteomes" id="UP000037751"/>
    </source>
</evidence>
<name>A0A0M8MS79_9BASI</name>
<dbReference type="Proteomes" id="UP000037751">
    <property type="component" value="Unassembled WGS sequence"/>
</dbReference>
<evidence type="ECO:0000256" key="1">
    <source>
        <dbReference type="SAM" id="MobiDB-lite"/>
    </source>
</evidence>
<dbReference type="RefSeq" id="XP_017993349.1">
    <property type="nucleotide sequence ID" value="XM_018136679.1"/>
</dbReference>
<proteinExistence type="predicted"/>
<keyword evidence="3" id="KW-1185">Reference proteome</keyword>
<protein>
    <submittedName>
        <fullName evidence="2">Uncharacterized protein</fullName>
    </submittedName>
</protein>
<organism evidence="2 3">
    <name type="scientific">Malassezia pachydermatis</name>
    <dbReference type="NCBI Taxonomy" id="77020"/>
    <lineage>
        <taxon>Eukaryota</taxon>
        <taxon>Fungi</taxon>
        <taxon>Dikarya</taxon>
        <taxon>Basidiomycota</taxon>
        <taxon>Ustilaginomycotina</taxon>
        <taxon>Malasseziomycetes</taxon>
        <taxon>Malasseziales</taxon>
        <taxon>Malasseziaceae</taxon>
        <taxon>Malassezia</taxon>
    </lineage>
</organism>
<dbReference type="VEuPathDB" id="FungiDB:Malapachy_2187"/>
<feature type="compositionally biased region" description="Low complexity" evidence="1">
    <location>
        <begin position="40"/>
        <end position="56"/>
    </location>
</feature>
<gene>
    <name evidence="2" type="ORF">Malapachy_2187</name>
</gene>
<feature type="compositionally biased region" description="Basic residues" evidence="1">
    <location>
        <begin position="1"/>
        <end position="17"/>
    </location>
</feature>
<reference evidence="2 3" key="1">
    <citation type="submission" date="2015-07" db="EMBL/GenBank/DDBJ databases">
        <title>Draft Genome Sequence of Malassezia furfur CBS1878 and Malassezia pachydermatis CBS1879.</title>
        <authorList>
            <person name="Triana S."/>
            <person name="Ohm R."/>
            <person name="Gonzalez A."/>
            <person name="DeCock H."/>
            <person name="Restrepo S."/>
            <person name="Celis A."/>
        </authorList>
    </citation>
    <scope>NUCLEOTIDE SEQUENCE [LARGE SCALE GENOMIC DNA]</scope>
    <source>
        <strain evidence="2 3">CBS 1879</strain>
    </source>
</reference>
<accession>A0A0M8MS79</accession>
<evidence type="ECO:0000313" key="2">
    <source>
        <dbReference type="EMBL" id="KOS15717.1"/>
    </source>
</evidence>
<feature type="region of interest" description="Disordered" evidence="1">
    <location>
        <begin position="1"/>
        <end position="70"/>
    </location>
</feature>
<comment type="caution">
    <text evidence="2">The sequence shown here is derived from an EMBL/GenBank/DDBJ whole genome shotgun (WGS) entry which is preliminary data.</text>
</comment>
<dbReference type="AlphaFoldDB" id="A0A0M8MS79"/>
<sequence>MGRSAKFYKKSTSKKRSSTSERVSGKQEVGKKSSSALHPSEAQGRSAAANAASTAAPRKGGMRAKARRVDGPLPAEAGIDYVGLWEGASDR</sequence>